<reference evidence="2" key="1">
    <citation type="submission" date="2021-01" db="EMBL/GenBank/DDBJ databases">
        <title>Whole genome shotgun sequence of Actinoplanes tereljensis NBRC 105297.</title>
        <authorList>
            <person name="Komaki H."/>
            <person name="Tamura T."/>
        </authorList>
    </citation>
    <scope>NUCLEOTIDE SEQUENCE</scope>
    <source>
        <strain evidence="2">NBRC 105297</strain>
    </source>
</reference>
<feature type="transmembrane region" description="Helical" evidence="1">
    <location>
        <begin position="335"/>
        <end position="357"/>
    </location>
</feature>
<keyword evidence="3" id="KW-1185">Reference proteome</keyword>
<dbReference type="RefSeq" id="WP_203806576.1">
    <property type="nucleotide sequence ID" value="NZ_BOMY01000022.1"/>
</dbReference>
<feature type="transmembrane region" description="Helical" evidence="1">
    <location>
        <begin position="459"/>
        <end position="476"/>
    </location>
</feature>
<keyword evidence="1" id="KW-0812">Transmembrane</keyword>
<dbReference type="EMBL" id="BOMY01000022">
    <property type="protein sequence ID" value="GIF20726.1"/>
    <property type="molecule type" value="Genomic_DNA"/>
</dbReference>
<proteinExistence type="predicted"/>
<evidence type="ECO:0000313" key="3">
    <source>
        <dbReference type="Proteomes" id="UP000623608"/>
    </source>
</evidence>
<evidence type="ECO:0000313" key="2">
    <source>
        <dbReference type="EMBL" id="GIF20726.1"/>
    </source>
</evidence>
<name>A0A919NML5_9ACTN</name>
<dbReference type="Proteomes" id="UP000623608">
    <property type="component" value="Unassembled WGS sequence"/>
</dbReference>
<evidence type="ECO:0000256" key="1">
    <source>
        <dbReference type="SAM" id="Phobius"/>
    </source>
</evidence>
<feature type="transmembrane region" description="Helical" evidence="1">
    <location>
        <begin position="150"/>
        <end position="170"/>
    </location>
</feature>
<keyword evidence="1" id="KW-0472">Membrane</keyword>
<feature type="transmembrane region" description="Helical" evidence="1">
    <location>
        <begin position="113"/>
        <end position="138"/>
    </location>
</feature>
<gene>
    <name evidence="2" type="ORF">Ate02nite_34560</name>
</gene>
<organism evidence="2 3">
    <name type="scientific">Paractinoplanes tereljensis</name>
    <dbReference type="NCBI Taxonomy" id="571912"/>
    <lineage>
        <taxon>Bacteria</taxon>
        <taxon>Bacillati</taxon>
        <taxon>Actinomycetota</taxon>
        <taxon>Actinomycetes</taxon>
        <taxon>Micromonosporales</taxon>
        <taxon>Micromonosporaceae</taxon>
        <taxon>Paractinoplanes</taxon>
    </lineage>
</organism>
<dbReference type="AlphaFoldDB" id="A0A919NML5"/>
<feature type="transmembrane region" description="Helical" evidence="1">
    <location>
        <begin position="66"/>
        <end position="92"/>
    </location>
</feature>
<feature type="transmembrane region" description="Helical" evidence="1">
    <location>
        <begin position="38"/>
        <end position="54"/>
    </location>
</feature>
<comment type="caution">
    <text evidence="2">The sequence shown here is derived from an EMBL/GenBank/DDBJ whole genome shotgun (WGS) entry which is preliminary data.</text>
</comment>
<keyword evidence="1" id="KW-1133">Transmembrane helix</keyword>
<protein>
    <submittedName>
        <fullName evidence="2">Uncharacterized protein</fullName>
    </submittedName>
</protein>
<accession>A0A919NML5</accession>
<feature type="transmembrane region" description="Helical" evidence="1">
    <location>
        <begin position="6"/>
        <end position="26"/>
    </location>
</feature>
<sequence length="477" mass="49655">MGRLLRVEGLVPVAGVLAFLLLFGALGGPADPSPQARWIGLGALLAPAVMAYAHRGAAAWAGVLSAVVWTSLAGSVATALVGWTYALIAIALTRRDRSPTTAPVPRRQPPAPAAGLPHVAVPAEVAGFTLLVLATAGFVAVLTKYAGTPWLAAVIAAFGLGCALLARVVAQRAQLRGLFGTAQPMHAVRVVEQPGYLHVLLPEPSGLLALEFAFDVAEDAFWVDDDEDPHTLPATLYGDPRPGAWCAAEVRGRVHVPVGPVGAVIEVAYDAVQGLPREIEDDEEQLVDPEALLPADRGDAFECREHRIAPPRAWGATIAIGLGGALAAGELAQLAGLPAAALGAVAAVAAFGGYEFGWRTQLRPRLRWHAGGVAAVGFRGPDRQPWATDSAVVHDDAGTVLLTAGESVLTVPVPPPWPSAESQRSADQLVAALRVARNQSFAISPLPPPPDIDLPRRPIALYGAWLLSVVLTVLILG</sequence>